<dbReference type="AlphaFoldDB" id="A0AAD7ZTG8"/>
<comment type="subcellular location">
    <subcellularLocation>
        <location evidence="1">Secreted</location>
    </subcellularLocation>
</comment>
<evidence type="ECO:0000256" key="3">
    <source>
        <dbReference type="ARBA" id="ARBA00022525"/>
    </source>
</evidence>
<dbReference type="EMBL" id="JASPKZ010007169">
    <property type="protein sequence ID" value="KAJ9586365.1"/>
    <property type="molecule type" value="Genomic_DNA"/>
</dbReference>
<name>A0AAD7ZTG8_DIPPU</name>
<comment type="similarity">
    <text evidence="2">Belongs to the NPC2 family.</text>
</comment>
<gene>
    <name evidence="5" type="ORF">L9F63_019987</name>
</gene>
<feature type="domain" description="MD-2-related lipid-recognition" evidence="4">
    <location>
        <begin position="1"/>
        <end position="113"/>
    </location>
</feature>
<dbReference type="SUPFAM" id="SSF81296">
    <property type="entry name" value="E set domains"/>
    <property type="match status" value="1"/>
</dbReference>
<evidence type="ECO:0000313" key="5">
    <source>
        <dbReference type="EMBL" id="KAJ9586365.1"/>
    </source>
</evidence>
<dbReference type="InterPro" id="IPR014756">
    <property type="entry name" value="Ig_E-set"/>
</dbReference>
<dbReference type="Gene3D" id="2.60.40.770">
    <property type="match status" value="1"/>
</dbReference>
<sequence>GPHEHEDDITIENCEKSPCKLKRKTEVMLEMKFELDKDVDDITNSVHAELLGLPFPFLGVDGTSACDQIYLPDGSKAGCPLKAGQKYVYRNNIKVLEIYPKMHVRSPATKKKK</sequence>
<evidence type="ECO:0000259" key="4">
    <source>
        <dbReference type="SMART" id="SM00737"/>
    </source>
</evidence>
<accession>A0AAD7ZTG8</accession>
<dbReference type="GO" id="GO:0005576">
    <property type="term" value="C:extracellular region"/>
    <property type="evidence" value="ECO:0007669"/>
    <property type="project" value="UniProtKB-SubCell"/>
</dbReference>
<feature type="non-terminal residue" evidence="5">
    <location>
        <position position="1"/>
    </location>
</feature>
<evidence type="ECO:0000313" key="6">
    <source>
        <dbReference type="Proteomes" id="UP001233999"/>
    </source>
</evidence>
<dbReference type="InterPro" id="IPR003172">
    <property type="entry name" value="ML_dom"/>
</dbReference>
<keyword evidence="6" id="KW-1185">Reference proteome</keyword>
<organism evidence="5 6">
    <name type="scientific">Diploptera punctata</name>
    <name type="common">Pacific beetle cockroach</name>
    <dbReference type="NCBI Taxonomy" id="6984"/>
    <lineage>
        <taxon>Eukaryota</taxon>
        <taxon>Metazoa</taxon>
        <taxon>Ecdysozoa</taxon>
        <taxon>Arthropoda</taxon>
        <taxon>Hexapoda</taxon>
        <taxon>Insecta</taxon>
        <taxon>Pterygota</taxon>
        <taxon>Neoptera</taxon>
        <taxon>Polyneoptera</taxon>
        <taxon>Dictyoptera</taxon>
        <taxon>Blattodea</taxon>
        <taxon>Blaberoidea</taxon>
        <taxon>Blaberidae</taxon>
        <taxon>Diplopterinae</taxon>
        <taxon>Diploptera</taxon>
    </lineage>
</organism>
<reference evidence="5" key="2">
    <citation type="submission" date="2023-05" db="EMBL/GenBank/DDBJ databases">
        <authorList>
            <person name="Fouks B."/>
        </authorList>
    </citation>
    <scope>NUCLEOTIDE SEQUENCE</scope>
    <source>
        <strain evidence="5">Stay&amp;Tobe</strain>
        <tissue evidence="5">Testes</tissue>
    </source>
</reference>
<reference evidence="5" key="1">
    <citation type="journal article" date="2023" name="IScience">
        <title>Live-bearing cockroach genome reveals convergent evolutionary mechanisms linked to viviparity in insects and beyond.</title>
        <authorList>
            <person name="Fouks B."/>
            <person name="Harrison M.C."/>
            <person name="Mikhailova A.A."/>
            <person name="Marchal E."/>
            <person name="English S."/>
            <person name="Carruthers M."/>
            <person name="Jennings E.C."/>
            <person name="Chiamaka E.L."/>
            <person name="Frigard R.A."/>
            <person name="Pippel M."/>
            <person name="Attardo G.M."/>
            <person name="Benoit J.B."/>
            <person name="Bornberg-Bauer E."/>
            <person name="Tobe S.S."/>
        </authorList>
    </citation>
    <scope>NUCLEOTIDE SEQUENCE</scope>
    <source>
        <strain evidence="5">Stay&amp;Tobe</strain>
    </source>
</reference>
<dbReference type="Pfam" id="PF02221">
    <property type="entry name" value="E1_DerP2_DerF2"/>
    <property type="match status" value="1"/>
</dbReference>
<dbReference type="SMART" id="SM00737">
    <property type="entry name" value="ML"/>
    <property type="match status" value="1"/>
</dbReference>
<comment type="caution">
    <text evidence="5">The sequence shown here is derived from an EMBL/GenBank/DDBJ whole genome shotgun (WGS) entry which is preliminary data.</text>
</comment>
<feature type="non-terminal residue" evidence="5">
    <location>
        <position position="113"/>
    </location>
</feature>
<evidence type="ECO:0000256" key="1">
    <source>
        <dbReference type="ARBA" id="ARBA00004613"/>
    </source>
</evidence>
<dbReference type="FunFam" id="2.60.40.770:FF:000001">
    <property type="entry name" value="NPC intracellular cholesterol transporter 2"/>
    <property type="match status" value="1"/>
</dbReference>
<evidence type="ECO:0000256" key="2">
    <source>
        <dbReference type="ARBA" id="ARBA00006370"/>
    </source>
</evidence>
<proteinExistence type="inferred from homology"/>
<protein>
    <recommendedName>
        <fullName evidence="4">MD-2-related lipid-recognition domain-containing protein</fullName>
    </recommendedName>
</protein>
<dbReference type="Proteomes" id="UP001233999">
    <property type="component" value="Unassembled WGS sequence"/>
</dbReference>
<keyword evidence="3" id="KW-0964">Secreted</keyword>